<dbReference type="AlphaFoldDB" id="A0A0J7K457"/>
<organism evidence="3 4">
    <name type="scientific">Lasius niger</name>
    <name type="common">Black garden ant</name>
    <dbReference type="NCBI Taxonomy" id="67767"/>
    <lineage>
        <taxon>Eukaryota</taxon>
        <taxon>Metazoa</taxon>
        <taxon>Ecdysozoa</taxon>
        <taxon>Arthropoda</taxon>
        <taxon>Hexapoda</taxon>
        <taxon>Insecta</taxon>
        <taxon>Pterygota</taxon>
        <taxon>Neoptera</taxon>
        <taxon>Endopterygota</taxon>
        <taxon>Hymenoptera</taxon>
        <taxon>Apocrita</taxon>
        <taxon>Aculeata</taxon>
        <taxon>Formicoidea</taxon>
        <taxon>Formicidae</taxon>
        <taxon>Formicinae</taxon>
        <taxon>Lasius</taxon>
        <taxon>Lasius</taxon>
    </lineage>
</organism>
<name>A0A0J7K457_LASNI</name>
<dbReference type="PaxDb" id="67767-A0A0J7K457"/>
<dbReference type="SUPFAM" id="SSF57625">
    <property type="entry name" value="Invertebrate chitin-binding proteins"/>
    <property type="match status" value="1"/>
</dbReference>
<dbReference type="PROSITE" id="PS50940">
    <property type="entry name" value="CHIT_BIND_II"/>
    <property type="match status" value="1"/>
</dbReference>
<comment type="caution">
    <text evidence="3">The sequence shown here is derived from an EMBL/GenBank/DDBJ whole genome shotgun (WGS) entry which is preliminary data.</text>
</comment>
<dbReference type="Proteomes" id="UP000036403">
    <property type="component" value="Unassembled WGS sequence"/>
</dbReference>
<reference evidence="3 4" key="1">
    <citation type="submission" date="2015-04" db="EMBL/GenBank/DDBJ databases">
        <title>Lasius niger genome sequencing.</title>
        <authorList>
            <person name="Konorov E.A."/>
            <person name="Nikitin M.A."/>
            <person name="Kirill M.V."/>
            <person name="Chang P."/>
        </authorList>
    </citation>
    <scope>NUCLEOTIDE SEQUENCE [LARGE SCALE GENOMIC DNA]</scope>
    <source>
        <tissue evidence="3">Whole</tissue>
    </source>
</reference>
<proteinExistence type="predicted"/>
<keyword evidence="1" id="KW-0732">Signal</keyword>
<dbReference type="OrthoDB" id="6412242at2759"/>
<feature type="domain" description="Chitin-binding type-2" evidence="2">
    <location>
        <begin position="161"/>
        <end position="218"/>
    </location>
</feature>
<dbReference type="GO" id="GO:0005576">
    <property type="term" value="C:extracellular region"/>
    <property type="evidence" value="ECO:0007669"/>
    <property type="project" value="InterPro"/>
</dbReference>
<dbReference type="InterPro" id="IPR002557">
    <property type="entry name" value="Chitin-bd_dom"/>
</dbReference>
<evidence type="ECO:0000313" key="3">
    <source>
        <dbReference type="EMBL" id="KMQ85238.1"/>
    </source>
</evidence>
<dbReference type="InterPro" id="IPR036508">
    <property type="entry name" value="Chitin-bd_dom_sf"/>
</dbReference>
<dbReference type="EMBL" id="LBMM01014292">
    <property type="protein sequence ID" value="KMQ85238.1"/>
    <property type="molecule type" value="Genomic_DNA"/>
</dbReference>
<protein>
    <submittedName>
        <fullName evidence="3">Vp91 capsid protein</fullName>
    </submittedName>
</protein>
<sequence>MFRLVLLILCIYYCLACYPAPRKKGSTSGSTDLEPDPIDRIAYTVFEDSNDRFVFASSRGERWEVPKHPDYHIRDDTIYRRDACFGQPDGSKIEAKGRPLYDYIQTMTTQKVGHSDFFDHRVSESVKKGQIFYFECMDGEISDLYSCRAGHVFDGKDCFPINACSGRSDGELIGDPLDRSYYFRCYDQKVVRKKCPEDYFFIKDSCQSLYSLDHLCKEEDSRGGGGGGFTPIDSRRYIRCRDRKPVLFQCPKGYFVSNGGCESEVCTGRLEGDTVAMPDTYDSLNLFRYSPGYVYCGKNGIVSHDRHCPTEWDHFVAEERLFHLPMVYDRKAMECRPPSLCVNVVPVDVAKTVVPVYEFNKNAKDYDLSLTIDSLTGIRCDQSSGERLRVSVRPGNIISGFRERDGCVDTRRRLPLDWNRYYDCATRSEVTCPTGDDDESSQFFDGNACVPRDPHAHRFDKRDVFRYDGLNPYNGWMTPPKPSTEPVQTCTAPESVYLNGYNVCAHPKCAPFPFLIQVRLGIVLKEGGGTCYHKDGRIRLKTRTAEAASPYFNFWKQQPVVQYENVDVNCEPGAHTSTGIYSIDRVLYATCDESRPFAFCPSAHTDGLSLRGACVPKRDVFETVVPADTDFTVHGREVYYLIATKDSRRVSNGIEEEWKANDNFRLQYREYTIRCDAPFRVMYKRVTSHPPSDYGYLDGSDTVISNGSGTDPYDIKTLRSIKKPLTFPTYKTIIKTS</sequence>
<accession>A0A0J7K457</accession>
<dbReference type="GO" id="GO:0008061">
    <property type="term" value="F:chitin binding"/>
    <property type="evidence" value="ECO:0007669"/>
    <property type="project" value="InterPro"/>
</dbReference>
<feature type="chain" id="PRO_5005289962" evidence="1">
    <location>
        <begin position="17"/>
        <end position="737"/>
    </location>
</feature>
<evidence type="ECO:0000313" key="4">
    <source>
        <dbReference type="Proteomes" id="UP000036403"/>
    </source>
</evidence>
<feature type="signal peptide" evidence="1">
    <location>
        <begin position="1"/>
        <end position="16"/>
    </location>
</feature>
<keyword evidence="4" id="KW-1185">Reference proteome</keyword>
<evidence type="ECO:0000256" key="1">
    <source>
        <dbReference type="SAM" id="SignalP"/>
    </source>
</evidence>
<evidence type="ECO:0000259" key="2">
    <source>
        <dbReference type="PROSITE" id="PS50940"/>
    </source>
</evidence>
<gene>
    <name evidence="3" type="ORF">RF55_16322</name>
</gene>